<evidence type="ECO:0000313" key="3">
    <source>
        <dbReference type="Proteomes" id="UP000694892"/>
    </source>
</evidence>
<feature type="compositionally biased region" description="Pro residues" evidence="1">
    <location>
        <begin position="177"/>
        <end position="187"/>
    </location>
</feature>
<accession>A0A974DZN9</accession>
<proteinExistence type="predicted"/>
<evidence type="ECO:0000313" key="2">
    <source>
        <dbReference type="EMBL" id="OCU00197.1"/>
    </source>
</evidence>
<organism evidence="2 3">
    <name type="scientific">Xenopus laevis</name>
    <name type="common">African clawed frog</name>
    <dbReference type="NCBI Taxonomy" id="8355"/>
    <lineage>
        <taxon>Eukaryota</taxon>
        <taxon>Metazoa</taxon>
        <taxon>Chordata</taxon>
        <taxon>Craniata</taxon>
        <taxon>Vertebrata</taxon>
        <taxon>Euteleostomi</taxon>
        <taxon>Amphibia</taxon>
        <taxon>Batrachia</taxon>
        <taxon>Anura</taxon>
        <taxon>Pipoidea</taxon>
        <taxon>Pipidae</taxon>
        <taxon>Xenopodinae</taxon>
        <taxon>Xenopus</taxon>
        <taxon>Xenopus</taxon>
    </lineage>
</organism>
<protein>
    <submittedName>
        <fullName evidence="2">Uncharacterized protein</fullName>
    </submittedName>
</protein>
<evidence type="ECO:0000256" key="1">
    <source>
        <dbReference type="SAM" id="MobiDB-lite"/>
    </source>
</evidence>
<dbReference type="AlphaFoldDB" id="A0A974DZN9"/>
<sequence length="388" mass="43899">MQVVPMCGSCGEEAEWTRVQATGHCPVCVRDYFTRPVYIQTQLTEAVREIDRRLTRWELQQPEALVKDPQMEAPVQPMEAERVVAVRTTEQAPSSVIVADTAVVDPVKTEVAPASEYSVSRGHRAAATRTARGGQFEITVPPEIHDAIQRVDSWLKPKSQESEKAPWVEDWEAEYPEAPPTPGPAPIPEVSIPEGPVSGEEPQTEAEESVSSSSLVVLSEDVPNKFQRSAHYMKIHDESTFLVLPGKAAQKEFWAIFKVQRKINLEVSKRWGYYMLYAPEAVHMEVENNLDSWVRQDILSFLKLTEHSLVHPDSTTRKLANSAFDDAVPTWWQGRTVLRHYVRSISKRAPESHLSIDVSMEDGSKVEKLHPGYYTSFANTKMWFTRMI</sequence>
<gene>
    <name evidence="2" type="ORF">XELAEV_18005971mg</name>
</gene>
<name>A0A974DZN9_XENLA</name>
<feature type="region of interest" description="Disordered" evidence="1">
    <location>
        <begin position="174"/>
        <end position="214"/>
    </location>
</feature>
<reference evidence="3" key="1">
    <citation type="journal article" date="2016" name="Nature">
        <title>Genome evolution in the allotetraploid frog Xenopus laevis.</title>
        <authorList>
            <person name="Session A.M."/>
            <person name="Uno Y."/>
            <person name="Kwon T."/>
            <person name="Chapman J.A."/>
            <person name="Toyoda A."/>
            <person name="Takahashi S."/>
            <person name="Fukui A."/>
            <person name="Hikosaka A."/>
            <person name="Suzuki A."/>
            <person name="Kondo M."/>
            <person name="van Heeringen S.J."/>
            <person name="Quigley I."/>
            <person name="Heinz S."/>
            <person name="Ogino H."/>
            <person name="Ochi H."/>
            <person name="Hellsten U."/>
            <person name="Lyons J.B."/>
            <person name="Simakov O."/>
            <person name="Putnam N."/>
            <person name="Stites J."/>
            <person name="Kuroki Y."/>
            <person name="Tanaka T."/>
            <person name="Michiue T."/>
            <person name="Watanabe M."/>
            <person name="Bogdanovic O."/>
            <person name="Lister R."/>
            <person name="Georgiou G."/>
            <person name="Paranjpe S.S."/>
            <person name="van Kruijsbergen I."/>
            <person name="Shu S."/>
            <person name="Carlson J."/>
            <person name="Kinoshita T."/>
            <person name="Ohta Y."/>
            <person name="Mawaribuchi S."/>
            <person name="Jenkins J."/>
            <person name="Grimwood J."/>
            <person name="Schmutz J."/>
            <person name="Mitros T."/>
            <person name="Mozaffari S.V."/>
            <person name="Suzuki Y."/>
            <person name="Haramoto Y."/>
            <person name="Yamamoto T.S."/>
            <person name="Takagi C."/>
            <person name="Heald R."/>
            <person name="Miller K."/>
            <person name="Haudenschild C."/>
            <person name="Kitzman J."/>
            <person name="Nakayama T."/>
            <person name="Izutsu Y."/>
            <person name="Robert J."/>
            <person name="Fortriede J."/>
            <person name="Burns K."/>
            <person name="Lotay V."/>
            <person name="Karimi K."/>
            <person name="Yasuoka Y."/>
            <person name="Dichmann D.S."/>
            <person name="Flajnik M.F."/>
            <person name="Houston D.W."/>
            <person name="Shendure J."/>
            <person name="DuPasquier L."/>
            <person name="Vize P.D."/>
            <person name="Zorn A.M."/>
            <person name="Ito M."/>
            <person name="Marcotte E.M."/>
            <person name="Wallingford J.B."/>
            <person name="Ito Y."/>
            <person name="Asashima M."/>
            <person name="Ueno N."/>
            <person name="Matsuda Y."/>
            <person name="Veenstra G.J."/>
            <person name="Fujiyama A."/>
            <person name="Harland R.M."/>
            <person name="Taira M."/>
            <person name="Rokhsar D.S."/>
        </authorList>
    </citation>
    <scope>NUCLEOTIDE SEQUENCE [LARGE SCALE GENOMIC DNA]</scope>
    <source>
        <strain evidence="3">J</strain>
    </source>
</reference>
<dbReference type="EMBL" id="CM004466">
    <property type="protein sequence ID" value="OCU00197.1"/>
    <property type="molecule type" value="Genomic_DNA"/>
</dbReference>
<dbReference type="Proteomes" id="UP000694892">
    <property type="component" value="Chromosome 1L"/>
</dbReference>